<evidence type="ECO:0000259" key="2">
    <source>
        <dbReference type="Pfam" id="PF08928"/>
    </source>
</evidence>
<dbReference type="STRING" id="857265.WG78_15715"/>
<proteinExistence type="predicted"/>
<keyword evidence="5" id="KW-1185">Reference proteome</keyword>
<dbReference type="Proteomes" id="UP000037939">
    <property type="component" value="Unassembled WGS sequence"/>
</dbReference>
<dbReference type="AlphaFoldDB" id="A0A0N1JS95"/>
<sequence length="300" mass="34260">MIRDSRGNLEYWEEWIEHAKSRVVKTALQLSQPSGNPAYRPQYVYDIARGHWEDILRQYSAGREIRTLSSQFEALIDRWETSVELGKSVYSEERQYTRNAWKVNLDHYIVCFWLVGLALALNLSEELWLRLLALIGNEGEDKLLDMIIASRQPNRAIGDALCHPKPYSRLLAAIEASPADQPTLLLEFINHWHSELDRPAKKGNAPATAMYERPYWHRFGDDNFEGGAYFGRWCVEAIAAVKVFDLDDSLCLGHPNYPGDLLRPDGPSTHPPREDNQDPSTSKSSSQGGLLSKIFGKFKR</sequence>
<evidence type="ECO:0000256" key="1">
    <source>
        <dbReference type="SAM" id="MobiDB-lite"/>
    </source>
</evidence>
<feature type="domain" description="PoNi C-terminal" evidence="3">
    <location>
        <begin position="140"/>
        <end position="261"/>
    </location>
</feature>
<comment type="caution">
    <text evidence="4">The sequence shown here is derived from an EMBL/GenBank/DDBJ whole genome shotgun (WGS) entry which is preliminary data.</text>
</comment>
<evidence type="ECO:0008006" key="6">
    <source>
        <dbReference type="Google" id="ProtNLM"/>
    </source>
</evidence>
<dbReference type="Gene3D" id="1.10.3920.10">
    <property type="entry name" value="PA2201 C-terminal domain-like"/>
    <property type="match status" value="1"/>
</dbReference>
<name>A0A0N1JS95_9NEIS</name>
<dbReference type="PATRIC" id="fig|857265.3.peg.3222"/>
<accession>A0A0N1JS95</accession>
<organism evidence="4 5">
    <name type="scientific">Amantichitinum ursilacus</name>
    <dbReference type="NCBI Taxonomy" id="857265"/>
    <lineage>
        <taxon>Bacteria</taxon>
        <taxon>Pseudomonadati</taxon>
        <taxon>Pseudomonadota</taxon>
        <taxon>Betaproteobacteria</taxon>
        <taxon>Neisseriales</taxon>
        <taxon>Chitinibacteraceae</taxon>
        <taxon>Amantichitinum</taxon>
    </lineage>
</organism>
<reference evidence="4 5" key="1">
    <citation type="submission" date="2015-07" db="EMBL/GenBank/DDBJ databases">
        <title>Draft genome sequence of the Amantichitinum ursilacus IGB-41, a new chitin-degrading bacterium.</title>
        <authorList>
            <person name="Kirstahler P."/>
            <person name="Guenther M."/>
            <person name="Grumaz C."/>
            <person name="Rupp S."/>
            <person name="Zibek S."/>
            <person name="Sohn K."/>
        </authorList>
    </citation>
    <scope>NUCLEOTIDE SEQUENCE [LARGE SCALE GENOMIC DNA]</scope>
    <source>
        <strain evidence="4 5">IGB-41</strain>
    </source>
</reference>
<dbReference type="InterPro" id="IPR015024">
    <property type="entry name" value="PoNi_N"/>
</dbReference>
<dbReference type="Pfam" id="PF08928">
    <property type="entry name" value="PoNi_N"/>
    <property type="match status" value="1"/>
</dbReference>
<dbReference type="Pfam" id="PF08929">
    <property type="entry name" value="PoNi_C"/>
    <property type="match status" value="1"/>
</dbReference>
<evidence type="ECO:0000313" key="4">
    <source>
        <dbReference type="EMBL" id="KPC51077.1"/>
    </source>
</evidence>
<dbReference type="InterPro" id="IPR028983">
    <property type="entry name" value="PA2201-like_C"/>
</dbReference>
<evidence type="ECO:0000313" key="5">
    <source>
        <dbReference type="Proteomes" id="UP000037939"/>
    </source>
</evidence>
<feature type="region of interest" description="Disordered" evidence="1">
    <location>
        <begin position="261"/>
        <end position="300"/>
    </location>
</feature>
<dbReference type="SUPFAM" id="SSF140731">
    <property type="entry name" value="PA2201 C-terminal domain-like"/>
    <property type="match status" value="1"/>
</dbReference>
<protein>
    <recommendedName>
        <fullName evidence="6">PoNi C-terminal domain-containing protein</fullName>
    </recommendedName>
</protein>
<feature type="domain" description="PoNi N-terminal" evidence="2">
    <location>
        <begin position="8"/>
        <end position="131"/>
    </location>
</feature>
<dbReference type="InterPro" id="IPR015025">
    <property type="entry name" value="PoNi_C"/>
</dbReference>
<gene>
    <name evidence="4" type="ORF">WG78_15715</name>
</gene>
<dbReference type="EMBL" id="LAQT01000021">
    <property type="protein sequence ID" value="KPC51077.1"/>
    <property type="molecule type" value="Genomic_DNA"/>
</dbReference>
<dbReference type="RefSeq" id="WP_083459211.1">
    <property type="nucleotide sequence ID" value="NZ_LAQT01000021.1"/>
</dbReference>
<dbReference type="OrthoDB" id="9179084at2"/>
<evidence type="ECO:0000259" key="3">
    <source>
        <dbReference type="Pfam" id="PF08929"/>
    </source>
</evidence>
<feature type="compositionally biased region" description="Low complexity" evidence="1">
    <location>
        <begin position="280"/>
        <end position="293"/>
    </location>
</feature>